<dbReference type="Pfam" id="PF14076">
    <property type="entry name" value="DUF4258"/>
    <property type="match status" value="1"/>
</dbReference>
<evidence type="ECO:0000313" key="1">
    <source>
        <dbReference type="EMBL" id="MFB2881294.1"/>
    </source>
</evidence>
<dbReference type="EMBL" id="JBHFNQ010000219">
    <property type="protein sequence ID" value="MFB2881294.1"/>
    <property type="molecule type" value="Genomic_DNA"/>
</dbReference>
<dbReference type="InterPro" id="IPR025354">
    <property type="entry name" value="DUF4258"/>
</dbReference>
<keyword evidence="2" id="KW-1185">Reference proteome</keyword>
<comment type="caution">
    <text evidence="1">The sequence shown here is derived from an EMBL/GenBank/DDBJ whole genome shotgun (WGS) entry which is preliminary data.</text>
</comment>
<evidence type="ECO:0000313" key="2">
    <source>
        <dbReference type="Proteomes" id="UP001576774"/>
    </source>
</evidence>
<organism evidence="1 2">
    <name type="scientific">Floridaenema aerugineum BLCC-F46</name>
    <dbReference type="NCBI Taxonomy" id="3153654"/>
    <lineage>
        <taxon>Bacteria</taxon>
        <taxon>Bacillati</taxon>
        <taxon>Cyanobacteriota</taxon>
        <taxon>Cyanophyceae</taxon>
        <taxon>Oscillatoriophycideae</taxon>
        <taxon>Aerosakkonematales</taxon>
        <taxon>Aerosakkonemataceae</taxon>
        <taxon>Floridanema</taxon>
        <taxon>Floridanema aerugineum</taxon>
    </lineage>
</organism>
<gene>
    <name evidence="1" type="ORF">ACE1CC_30955</name>
</gene>
<protein>
    <submittedName>
        <fullName evidence="1">DUF4258 domain-containing protein</fullName>
    </submittedName>
</protein>
<dbReference type="RefSeq" id="WP_413274276.1">
    <property type="nucleotide sequence ID" value="NZ_JBHFNQ010000219.1"/>
</dbReference>
<sequence length="108" mass="12315">MNITDLVRAIELDRVSVSEHAEQEAEADGLSLAEVYASVRCGEMIEHTPAKGRCLPKCLIYGQPPCGRHIHSVWAYNDHKQLAILITVYDPSESSCLWFDNYRKRRQI</sequence>
<proteinExistence type="predicted"/>
<dbReference type="Proteomes" id="UP001576774">
    <property type="component" value="Unassembled WGS sequence"/>
</dbReference>
<accession>A0ABV4XF18</accession>
<reference evidence="1 2" key="1">
    <citation type="submission" date="2024-09" db="EMBL/GenBank/DDBJ databases">
        <title>Floridaenema gen nov. (Aerosakkonemataceae, Aerosakkonematales ord. nov., Cyanobacteria) from benthic tropical and subtropical fresh waters, with the description of four new species.</title>
        <authorList>
            <person name="Moretto J.A."/>
            <person name="Berthold D.E."/>
            <person name="Lefler F.W."/>
            <person name="Huang I.-S."/>
            <person name="Laughinghouse H. IV."/>
        </authorList>
    </citation>
    <scope>NUCLEOTIDE SEQUENCE [LARGE SCALE GENOMIC DNA]</scope>
    <source>
        <strain evidence="1 2">BLCC-F46</strain>
    </source>
</reference>
<name>A0ABV4XF18_9CYAN</name>